<evidence type="ECO:0000313" key="1">
    <source>
        <dbReference type="EMBL" id="KAF2554695.1"/>
    </source>
</evidence>
<sequence length="104" mass="12082">MLTSIWMGEELKNRLRRRRREYAGADEIIPEKKRLMSDPERFESVSVEKVSKIVKKQLSLKDDQRIVAETKFTDLGADSIGTKIKWRKLLSSLMSSCKPRSNLV</sequence>
<evidence type="ECO:0008006" key="3">
    <source>
        <dbReference type="Google" id="ProtNLM"/>
    </source>
</evidence>
<gene>
    <name evidence="1" type="ORF">F2Q68_00015387</name>
</gene>
<protein>
    <recommendedName>
        <fullName evidence="3">Carrier domain-containing protein</fullName>
    </recommendedName>
</protein>
<proteinExistence type="predicted"/>
<comment type="caution">
    <text evidence="1">The sequence shown here is derived from an EMBL/GenBank/DDBJ whole genome shotgun (WGS) entry which is preliminary data.</text>
</comment>
<dbReference type="InterPro" id="IPR036736">
    <property type="entry name" value="ACP-like_sf"/>
</dbReference>
<accession>A0A8S9H834</accession>
<evidence type="ECO:0000313" key="2">
    <source>
        <dbReference type="Proteomes" id="UP000712281"/>
    </source>
</evidence>
<organism evidence="1 2">
    <name type="scientific">Brassica cretica</name>
    <name type="common">Mustard</name>
    <dbReference type="NCBI Taxonomy" id="69181"/>
    <lineage>
        <taxon>Eukaryota</taxon>
        <taxon>Viridiplantae</taxon>
        <taxon>Streptophyta</taxon>
        <taxon>Embryophyta</taxon>
        <taxon>Tracheophyta</taxon>
        <taxon>Spermatophyta</taxon>
        <taxon>Magnoliopsida</taxon>
        <taxon>eudicotyledons</taxon>
        <taxon>Gunneridae</taxon>
        <taxon>Pentapetalae</taxon>
        <taxon>rosids</taxon>
        <taxon>malvids</taxon>
        <taxon>Brassicales</taxon>
        <taxon>Brassicaceae</taxon>
        <taxon>Brassiceae</taxon>
        <taxon>Brassica</taxon>
    </lineage>
</organism>
<name>A0A8S9H834_BRACR</name>
<dbReference type="AlphaFoldDB" id="A0A8S9H834"/>
<reference evidence="1" key="1">
    <citation type="submission" date="2019-12" db="EMBL/GenBank/DDBJ databases">
        <title>Genome sequencing and annotation of Brassica cretica.</title>
        <authorList>
            <person name="Studholme D.J."/>
            <person name="Sarris P.F."/>
        </authorList>
    </citation>
    <scope>NUCLEOTIDE SEQUENCE</scope>
    <source>
        <strain evidence="1">PFS-001/15</strain>
        <tissue evidence="1">Leaf</tissue>
    </source>
</reference>
<dbReference type="Proteomes" id="UP000712281">
    <property type="component" value="Unassembled WGS sequence"/>
</dbReference>
<dbReference type="Gene3D" id="1.10.1200.10">
    <property type="entry name" value="ACP-like"/>
    <property type="match status" value="1"/>
</dbReference>
<dbReference type="EMBL" id="QGKW02001940">
    <property type="protein sequence ID" value="KAF2554695.1"/>
    <property type="molecule type" value="Genomic_DNA"/>
</dbReference>